<reference evidence="4" key="2">
    <citation type="submission" date="2014-09" db="EMBL/GenBank/DDBJ databases">
        <authorList>
            <person name="Gomez-Valero L."/>
        </authorList>
    </citation>
    <scope>NUCLEOTIDE SEQUENCE [LARGE SCALE GENOMIC DNA]</scope>
    <source>
        <strain evidence="4">ATCC33218</strain>
    </source>
</reference>
<dbReference type="KEGG" id="tmc:LMI_2322"/>
<dbReference type="RefSeq" id="WP_045099804.1">
    <property type="nucleotide sequence ID" value="NZ_CP020614.1"/>
</dbReference>
<evidence type="ECO:0000313" key="2">
    <source>
        <dbReference type="EMBL" id="CEG61590.1"/>
    </source>
</evidence>
<evidence type="ECO:0000313" key="3">
    <source>
        <dbReference type="EMBL" id="SCY46633.1"/>
    </source>
</evidence>
<feature type="transmembrane region" description="Helical" evidence="1">
    <location>
        <begin position="12"/>
        <end position="35"/>
    </location>
</feature>
<keyword evidence="1" id="KW-0812">Transmembrane</keyword>
<sequence>MTASDKQTGIVLVTVLLFITVLSLLVLTQMQLVFLDYKSINQRNEQHQAFFQFEKDAKKLAEIITSSTQHACVIPAMDANAVIRVLKTKQACISTHEKQQFYYLVEDLGQFPCIQTVVDNIIYSTSHLRISMLSANQQAGILQLRIARLAQLANCECNEPILIRSRLLSWRYLSNNL</sequence>
<evidence type="ECO:0000313" key="4">
    <source>
        <dbReference type="Proteomes" id="UP000032414"/>
    </source>
</evidence>
<dbReference type="Proteomes" id="UP000182998">
    <property type="component" value="Unassembled WGS sequence"/>
</dbReference>
<dbReference type="PATRIC" id="fig|451.8.peg.2959"/>
<organism evidence="2 4">
    <name type="scientific">Legionella micdadei</name>
    <name type="common">Tatlockia micdadei</name>
    <dbReference type="NCBI Taxonomy" id="451"/>
    <lineage>
        <taxon>Bacteria</taxon>
        <taxon>Pseudomonadati</taxon>
        <taxon>Pseudomonadota</taxon>
        <taxon>Gammaproteobacteria</taxon>
        <taxon>Legionellales</taxon>
        <taxon>Legionellaceae</taxon>
        <taxon>Legionella</taxon>
    </lineage>
</organism>
<dbReference type="Proteomes" id="UP000032414">
    <property type="component" value="Chromosome I"/>
</dbReference>
<accession>A0A098GHW8</accession>
<keyword evidence="1" id="KW-1133">Transmembrane helix</keyword>
<reference evidence="2" key="1">
    <citation type="submission" date="2014-09" db="EMBL/GenBank/DDBJ databases">
        <authorList>
            <person name="GOMEZ-VALERO Laura"/>
        </authorList>
    </citation>
    <scope>NUCLEOTIDE SEQUENCE</scope>
    <source>
        <strain evidence="2">ATCC33218</strain>
    </source>
</reference>
<protein>
    <recommendedName>
        <fullName evidence="6">Type 4 fimbrial biogenesis protein PilX N-terminal domain-containing protein</fullName>
    </recommendedName>
</protein>
<name>A0A098GHW8_LEGMI</name>
<evidence type="ECO:0008006" key="6">
    <source>
        <dbReference type="Google" id="ProtNLM"/>
    </source>
</evidence>
<dbReference type="HOGENOM" id="CLU_125925_0_0_6"/>
<keyword evidence="1" id="KW-0472">Membrane</keyword>
<proteinExistence type="predicted"/>
<dbReference type="OrthoDB" id="5652060at2"/>
<dbReference type="STRING" id="451.B6N58_04560"/>
<dbReference type="AlphaFoldDB" id="A0A098GHW8"/>
<dbReference type="EMBL" id="FMVN01000008">
    <property type="protein sequence ID" value="SCY46633.1"/>
    <property type="molecule type" value="Genomic_DNA"/>
</dbReference>
<dbReference type="EMBL" id="LN614830">
    <property type="protein sequence ID" value="CEG61590.1"/>
    <property type="molecule type" value="Genomic_DNA"/>
</dbReference>
<evidence type="ECO:0000256" key="1">
    <source>
        <dbReference type="SAM" id="Phobius"/>
    </source>
</evidence>
<keyword evidence="5" id="KW-1185">Reference proteome</keyword>
<evidence type="ECO:0000313" key="5">
    <source>
        <dbReference type="Proteomes" id="UP000182998"/>
    </source>
</evidence>
<gene>
    <name evidence="2" type="ORF">LMI_2322</name>
    <name evidence="3" type="ORF">SAMN02982997_01797</name>
</gene>
<reference evidence="3 5" key="3">
    <citation type="submission" date="2016-10" db="EMBL/GenBank/DDBJ databases">
        <authorList>
            <person name="Varghese N."/>
            <person name="Submissions S."/>
        </authorList>
    </citation>
    <scope>NUCLEOTIDE SEQUENCE [LARGE SCALE GENOMIC DNA]</scope>
    <source>
        <strain evidence="3 5">ATCC 33218</strain>
    </source>
</reference>